<comment type="similarity">
    <text evidence="2">Belongs to the mitochondrion-specific ribosomal protein mL49 family.</text>
</comment>
<organism evidence="7 8">
    <name type="scientific">Lachnellula hyalina</name>
    <dbReference type="NCBI Taxonomy" id="1316788"/>
    <lineage>
        <taxon>Eukaryota</taxon>
        <taxon>Fungi</taxon>
        <taxon>Dikarya</taxon>
        <taxon>Ascomycota</taxon>
        <taxon>Pezizomycotina</taxon>
        <taxon>Leotiomycetes</taxon>
        <taxon>Helotiales</taxon>
        <taxon>Lachnaceae</taxon>
        <taxon>Lachnellula</taxon>
    </lineage>
</organism>
<dbReference type="GeneID" id="41986839"/>
<dbReference type="RefSeq" id="XP_031003475.1">
    <property type="nucleotide sequence ID" value="XM_031151576.1"/>
</dbReference>
<dbReference type="EMBL" id="QGMH01000121">
    <property type="protein sequence ID" value="TVY24687.1"/>
    <property type="molecule type" value="Genomic_DNA"/>
</dbReference>
<evidence type="ECO:0000256" key="6">
    <source>
        <dbReference type="ARBA" id="ARBA00035191"/>
    </source>
</evidence>
<comment type="caution">
    <text evidence="7">The sequence shown here is derived from an EMBL/GenBank/DDBJ whole genome shotgun (WGS) entry which is preliminary data.</text>
</comment>
<keyword evidence="3 7" id="KW-0689">Ribosomal protein</keyword>
<dbReference type="Pfam" id="PF05046">
    <property type="entry name" value="Img2"/>
    <property type="match status" value="1"/>
</dbReference>
<reference evidence="7 8" key="1">
    <citation type="submission" date="2018-05" db="EMBL/GenBank/DDBJ databases">
        <title>Genome sequencing and assembly of the regulated plant pathogen Lachnellula willkommii and related sister species for the development of diagnostic species identification markers.</title>
        <authorList>
            <person name="Giroux E."/>
            <person name="Bilodeau G."/>
        </authorList>
    </citation>
    <scope>NUCLEOTIDE SEQUENCE [LARGE SCALE GENOMIC DNA]</scope>
    <source>
        <strain evidence="7 8">CBS 185.66</strain>
    </source>
</reference>
<dbReference type="PANTHER" id="PTHR13477:SF0">
    <property type="entry name" value="LARGE RIBOSOMAL SUBUNIT PROTEIN ML49"/>
    <property type="match status" value="1"/>
</dbReference>
<evidence type="ECO:0000256" key="3">
    <source>
        <dbReference type="ARBA" id="ARBA00022980"/>
    </source>
</evidence>
<dbReference type="GO" id="GO:0006412">
    <property type="term" value="P:translation"/>
    <property type="evidence" value="ECO:0007669"/>
    <property type="project" value="InterPro"/>
</dbReference>
<dbReference type="Gene3D" id="3.30.780.10">
    <property type="entry name" value="SUI1-like domain"/>
    <property type="match status" value="1"/>
</dbReference>
<keyword evidence="5" id="KW-0687">Ribonucleoprotein</keyword>
<dbReference type="GO" id="GO:0005762">
    <property type="term" value="C:mitochondrial large ribosomal subunit"/>
    <property type="evidence" value="ECO:0007669"/>
    <property type="project" value="TreeGrafter"/>
</dbReference>
<dbReference type="PANTHER" id="PTHR13477">
    <property type="entry name" value="MITOCHONDRIAL 39S RIBOSOMAL PROTEIN L49"/>
    <property type="match status" value="1"/>
</dbReference>
<sequence>MALAQLPLLFLRPRALPRPSTINHFLGAARASTTAASSTPAPPSLTTAISASKPYRIALTKSKEYPVYQLNKRGGNMHLTKIKHIEGDIDALKADLQNTLKIQDAKDVVIHQLTRHIVVKGHHRDDIKKFLGSNQVGFVEVVELL</sequence>
<proteinExistence type="inferred from homology"/>
<dbReference type="InterPro" id="IPR007740">
    <property type="entry name" value="Ribosomal_mL49"/>
</dbReference>
<protein>
    <recommendedName>
        <fullName evidence="6">Large ribosomal subunit protein mL49</fullName>
    </recommendedName>
</protein>
<evidence type="ECO:0000313" key="8">
    <source>
        <dbReference type="Proteomes" id="UP000431533"/>
    </source>
</evidence>
<gene>
    <name evidence="7" type="primary">IMG2</name>
    <name evidence="7" type="ORF">LHYA1_G006641</name>
</gene>
<evidence type="ECO:0000256" key="4">
    <source>
        <dbReference type="ARBA" id="ARBA00023128"/>
    </source>
</evidence>
<dbReference type="Proteomes" id="UP000431533">
    <property type="component" value="Unassembled WGS sequence"/>
</dbReference>
<comment type="subcellular location">
    <subcellularLocation>
        <location evidence="1">Mitochondrion</location>
    </subcellularLocation>
</comment>
<evidence type="ECO:0000313" key="7">
    <source>
        <dbReference type="EMBL" id="TVY24687.1"/>
    </source>
</evidence>
<keyword evidence="4" id="KW-0496">Mitochondrion</keyword>
<name>A0A8H8TWQ2_9HELO</name>
<evidence type="ECO:0000256" key="5">
    <source>
        <dbReference type="ARBA" id="ARBA00023274"/>
    </source>
</evidence>
<dbReference type="AlphaFoldDB" id="A0A8H8TWQ2"/>
<keyword evidence="8" id="KW-1185">Reference proteome</keyword>
<dbReference type="GO" id="GO:0003735">
    <property type="term" value="F:structural constituent of ribosome"/>
    <property type="evidence" value="ECO:0007669"/>
    <property type="project" value="InterPro"/>
</dbReference>
<accession>A0A8H8TWQ2</accession>
<evidence type="ECO:0000256" key="1">
    <source>
        <dbReference type="ARBA" id="ARBA00004173"/>
    </source>
</evidence>
<dbReference type="OrthoDB" id="19439at2759"/>
<evidence type="ECO:0000256" key="2">
    <source>
        <dbReference type="ARBA" id="ARBA00005677"/>
    </source>
</evidence>